<reference evidence="1 2" key="1">
    <citation type="submission" date="2016-11" db="EMBL/GenBank/DDBJ databases">
        <authorList>
            <person name="Varghese N."/>
            <person name="Submissions S."/>
        </authorList>
    </citation>
    <scope>NUCLEOTIDE SEQUENCE [LARGE SCALE GENOMIC DNA]</scope>
    <source>
        <strain evidence="1 2">DSM 29620</strain>
    </source>
</reference>
<accession>A0A1H0F6Y1</accession>
<dbReference type="EMBL" id="FQZZ01000005">
    <property type="protein sequence ID" value="SHK45694.1"/>
    <property type="molecule type" value="Genomic_DNA"/>
</dbReference>
<dbReference type="Proteomes" id="UP000324252">
    <property type="component" value="Unassembled WGS sequence"/>
</dbReference>
<evidence type="ECO:0000313" key="1">
    <source>
        <dbReference type="EMBL" id="SHK45694.1"/>
    </source>
</evidence>
<dbReference type="Gene3D" id="3.40.50.300">
    <property type="entry name" value="P-loop containing nucleotide triphosphate hydrolases"/>
    <property type="match status" value="1"/>
</dbReference>
<dbReference type="RefSeq" id="WP_149787585.1">
    <property type="nucleotide sequence ID" value="NZ_FNIO01000002.1"/>
</dbReference>
<name>A0A1H0F6Y1_9RHOB</name>
<proteinExistence type="predicted"/>
<gene>
    <name evidence="1" type="ORF">SAMN05444142_105210</name>
</gene>
<keyword evidence="2" id="KW-1185">Reference proteome</keyword>
<dbReference type="OrthoDB" id="9075305at2"/>
<sequence length="254" mass="29052">MKGIFIVGTGRSGTHFTVRLLNGFRNTRDPLGGEENLPILMDIAKAAIHHRQPSASTRDYYARLLAEADGVVLDQHHPNLFFAEHWARQFDGLVFLYPQRPAYQVVASMLRHTGVLKWYRYAQEWRQRSINRIPYPNRFLGLDRYSDIRRLPPHLLCAHRVIAHRHAFDDAKGRMGHALRSVDYEALVMDPLAEFTRVFDPSELAALGEFELLETPRPSSLTKFHDVLSEAQVADIQALENELLSDTRPDTVGT</sequence>
<protein>
    <recommendedName>
        <fullName evidence="3">Sulfotransferase family protein</fullName>
    </recommendedName>
</protein>
<evidence type="ECO:0008006" key="3">
    <source>
        <dbReference type="Google" id="ProtNLM"/>
    </source>
</evidence>
<dbReference type="AlphaFoldDB" id="A0A1H0F6Y1"/>
<organism evidence="1 2">
    <name type="scientific">Lutimaribacter pacificus</name>
    <dbReference type="NCBI Taxonomy" id="391948"/>
    <lineage>
        <taxon>Bacteria</taxon>
        <taxon>Pseudomonadati</taxon>
        <taxon>Pseudomonadota</taxon>
        <taxon>Alphaproteobacteria</taxon>
        <taxon>Rhodobacterales</taxon>
        <taxon>Roseobacteraceae</taxon>
        <taxon>Lutimaribacter</taxon>
    </lineage>
</organism>
<dbReference type="InterPro" id="IPR027417">
    <property type="entry name" value="P-loop_NTPase"/>
</dbReference>
<dbReference type="SUPFAM" id="SSF52540">
    <property type="entry name" value="P-loop containing nucleoside triphosphate hydrolases"/>
    <property type="match status" value="1"/>
</dbReference>
<evidence type="ECO:0000313" key="2">
    <source>
        <dbReference type="Proteomes" id="UP000324252"/>
    </source>
</evidence>